<evidence type="ECO:0000256" key="1">
    <source>
        <dbReference type="PROSITE-ProRule" id="PRU00339"/>
    </source>
</evidence>
<dbReference type="Proteomes" id="UP000095601">
    <property type="component" value="Unassembled WGS sequence"/>
</dbReference>
<proteinExistence type="predicted"/>
<dbReference type="STRING" id="237258.SAMN04489756_12212"/>
<dbReference type="RefSeq" id="WP_083250143.1">
    <property type="nucleotide sequence ID" value="NZ_CP034157.1"/>
</dbReference>
<keyword evidence="2" id="KW-0812">Transmembrane</keyword>
<dbReference type="InterPro" id="IPR011990">
    <property type="entry name" value="TPR-like_helical_dom_sf"/>
</dbReference>
<dbReference type="PROSITE" id="PS51257">
    <property type="entry name" value="PROKAR_LIPOPROTEIN"/>
    <property type="match status" value="1"/>
</dbReference>
<accession>A0A1E5UFZ6</accession>
<dbReference type="KEGG" id="cnr:EB819_10730"/>
<reference evidence="4 5" key="1">
    <citation type="submission" date="2016-09" db="EMBL/GenBank/DDBJ databases">
        <authorList>
            <person name="Capua I."/>
            <person name="De Benedictis P."/>
            <person name="Joannis T."/>
            <person name="Lombin L.H."/>
            <person name="Cattoli G."/>
        </authorList>
    </citation>
    <scope>NUCLEOTIDE SEQUENCE [LARGE SCALE GENOMIC DNA]</scope>
    <source>
        <strain evidence="4 5">NRS-1</strain>
    </source>
</reference>
<feature type="chain" id="PRO_5009186927" evidence="3">
    <location>
        <begin position="21"/>
        <end position="547"/>
    </location>
</feature>
<dbReference type="Pfam" id="PF13424">
    <property type="entry name" value="TPR_12"/>
    <property type="match status" value="1"/>
</dbReference>
<keyword evidence="5" id="KW-1185">Reference proteome</keyword>
<dbReference type="OrthoDB" id="943406at2"/>
<keyword evidence="1" id="KW-0802">TPR repeat</keyword>
<dbReference type="SMART" id="SM00028">
    <property type="entry name" value="TPR"/>
    <property type="match status" value="3"/>
</dbReference>
<evidence type="ECO:0000256" key="3">
    <source>
        <dbReference type="SAM" id="SignalP"/>
    </source>
</evidence>
<dbReference type="Gene3D" id="3.30.565.10">
    <property type="entry name" value="Histidine kinase-like ATPase, C-terminal domain"/>
    <property type="match status" value="1"/>
</dbReference>
<dbReference type="PROSITE" id="PS50005">
    <property type="entry name" value="TPR"/>
    <property type="match status" value="1"/>
</dbReference>
<gene>
    <name evidence="4" type="ORF">BHF72_1683</name>
</gene>
<dbReference type="SUPFAM" id="SSF55874">
    <property type="entry name" value="ATPase domain of HSP90 chaperone/DNA topoisomerase II/histidine kinase"/>
    <property type="match status" value="1"/>
</dbReference>
<dbReference type="EMBL" id="MKGI01000016">
    <property type="protein sequence ID" value="OEL11814.1"/>
    <property type="molecule type" value="Genomic_DNA"/>
</dbReference>
<feature type="signal peptide" evidence="3">
    <location>
        <begin position="1"/>
        <end position="20"/>
    </location>
</feature>
<dbReference type="InterPro" id="IPR036890">
    <property type="entry name" value="HATPase_C_sf"/>
</dbReference>
<evidence type="ECO:0000256" key="2">
    <source>
        <dbReference type="SAM" id="Phobius"/>
    </source>
</evidence>
<feature type="transmembrane region" description="Helical" evidence="2">
    <location>
        <begin position="327"/>
        <end position="344"/>
    </location>
</feature>
<organism evidence="4 5">
    <name type="scientific">Cloacibacterium normanense</name>
    <dbReference type="NCBI Taxonomy" id="237258"/>
    <lineage>
        <taxon>Bacteria</taxon>
        <taxon>Pseudomonadati</taxon>
        <taxon>Bacteroidota</taxon>
        <taxon>Flavobacteriia</taxon>
        <taxon>Flavobacteriales</taxon>
        <taxon>Weeksellaceae</taxon>
    </lineage>
</organism>
<keyword evidence="3" id="KW-0732">Signal</keyword>
<protein>
    <submittedName>
        <fullName evidence="4">Tetratricopeptide repeat family protein</fullName>
    </submittedName>
</protein>
<keyword evidence="2" id="KW-0472">Membrane</keyword>
<dbReference type="Gene3D" id="1.25.40.10">
    <property type="entry name" value="Tetratricopeptide repeat domain"/>
    <property type="match status" value="2"/>
</dbReference>
<dbReference type="SUPFAM" id="SSF48452">
    <property type="entry name" value="TPR-like"/>
    <property type="match status" value="1"/>
</dbReference>
<feature type="repeat" description="TPR" evidence="1">
    <location>
        <begin position="146"/>
        <end position="179"/>
    </location>
</feature>
<dbReference type="AlphaFoldDB" id="A0A1E5UFZ6"/>
<comment type="caution">
    <text evidence="4">The sequence shown here is derived from an EMBL/GenBank/DDBJ whole genome shotgun (WGS) entry which is preliminary data.</text>
</comment>
<name>A0A1E5UFZ6_9FLAO</name>
<dbReference type="InterPro" id="IPR019734">
    <property type="entry name" value="TPR_rpt"/>
</dbReference>
<evidence type="ECO:0000313" key="5">
    <source>
        <dbReference type="Proteomes" id="UP000095601"/>
    </source>
</evidence>
<evidence type="ECO:0000313" key="4">
    <source>
        <dbReference type="EMBL" id="OEL11814.1"/>
    </source>
</evidence>
<keyword evidence="2" id="KW-1133">Transmembrane helix</keyword>
<sequence>MKKLIPLLFLTIIFSCTKNAVESDSAKNKTYLKAANYRDAGEKDSAYIYYALAKDEFLKINDSLFMAKCLINMAIIQTDQGDHFGGIETSLEAEKMLKKNDSITKQLKSSNYNNLALASAKQENYKNAEKYYDLALQNSSEPESQYIYYNNIANNYLDLKDFGKAKEFYKKALKTEDSIAYARTLNNFGRCLFAENKNINVLNYFLQSLKIRESKQDYWGLNSSYATLADYYKEKEPQKALFYAGKMYNIAQKIESPDDRLEALEKLITLEKSDHSKKYFSEYQKLNDSLQTARAKARNQFALIRYETEKAKTENIEKENYIFRQKVAIAFLFTGLLVGLFWYLRRKKRLEQEKEIEVKNTQIKYSKKIHDVVANGLYQTMVEVENQEELDKEKLLDKLEKMYEESRDIAHEDLNEQLEKEFSVKLFEMISSYSSPQQKVLVIGNEQNIWQNVSQNIQSEIFYALRELMINMKKHSQATLVLVKFEKIENILKIKYTDNGLGMGNAENKKLSGIKNTENRIENIGGDINFEKNLQKGLQVNMSIPIH</sequence>